<dbReference type="OrthoDB" id="6191536at2"/>
<gene>
    <name evidence="2" type="ORF">F4V43_14035</name>
</gene>
<comment type="caution">
    <text evidence="2">The sequence shown here is derived from an EMBL/GenBank/DDBJ whole genome shotgun (WGS) entry which is preliminary data.</text>
</comment>
<dbReference type="EMBL" id="VYKK01000020">
    <property type="protein sequence ID" value="KAA9000964.1"/>
    <property type="molecule type" value="Genomic_DNA"/>
</dbReference>
<evidence type="ECO:0000313" key="3">
    <source>
        <dbReference type="Proteomes" id="UP000367750"/>
    </source>
</evidence>
<name>A0A5J5G436_9BACL</name>
<dbReference type="RefSeq" id="WP_150458880.1">
    <property type="nucleotide sequence ID" value="NZ_VYKK01000020.1"/>
</dbReference>
<organism evidence="2 3">
    <name type="scientific">Paenibacillus spiritus</name>
    <dbReference type="NCBI Taxonomy" id="2496557"/>
    <lineage>
        <taxon>Bacteria</taxon>
        <taxon>Bacillati</taxon>
        <taxon>Bacillota</taxon>
        <taxon>Bacilli</taxon>
        <taxon>Bacillales</taxon>
        <taxon>Paenibacillaceae</taxon>
        <taxon>Paenibacillus</taxon>
    </lineage>
</organism>
<dbReference type="Proteomes" id="UP000367750">
    <property type="component" value="Unassembled WGS sequence"/>
</dbReference>
<dbReference type="PANTHER" id="PTHR43798">
    <property type="entry name" value="MONOACYLGLYCEROL LIPASE"/>
    <property type="match status" value="1"/>
</dbReference>
<evidence type="ECO:0000259" key="1">
    <source>
        <dbReference type="Pfam" id="PF12697"/>
    </source>
</evidence>
<dbReference type="InterPro" id="IPR000073">
    <property type="entry name" value="AB_hydrolase_1"/>
</dbReference>
<dbReference type="PANTHER" id="PTHR43798:SF6">
    <property type="entry name" value="HYDROLASE, PUTATIVE (AFU_ORTHOLOGUE AFUA_4G13070)-RELATED"/>
    <property type="match status" value="1"/>
</dbReference>
<dbReference type="InterPro" id="IPR050266">
    <property type="entry name" value="AB_hydrolase_sf"/>
</dbReference>
<dbReference type="AlphaFoldDB" id="A0A5J5G436"/>
<dbReference type="InterPro" id="IPR029058">
    <property type="entry name" value="AB_hydrolase_fold"/>
</dbReference>
<dbReference type="SUPFAM" id="SSF53474">
    <property type="entry name" value="alpha/beta-Hydrolases"/>
    <property type="match status" value="1"/>
</dbReference>
<protein>
    <submittedName>
        <fullName evidence="2">Alpha/beta hydrolase</fullName>
    </submittedName>
</protein>
<dbReference type="GO" id="GO:0016787">
    <property type="term" value="F:hydrolase activity"/>
    <property type="evidence" value="ECO:0007669"/>
    <property type="project" value="UniProtKB-KW"/>
</dbReference>
<keyword evidence="2" id="KW-0378">Hydrolase</keyword>
<accession>A0A5J5G436</accession>
<proteinExistence type="predicted"/>
<dbReference type="Pfam" id="PF12697">
    <property type="entry name" value="Abhydrolase_6"/>
    <property type="match status" value="1"/>
</dbReference>
<evidence type="ECO:0000313" key="2">
    <source>
        <dbReference type="EMBL" id="KAA9000964.1"/>
    </source>
</evidence>
<reference evidence="2 3" key="1">
    <citation type="submission" date="2019-09" db="EMBL/GenBank/DDBJ databases">
        <title>Bacillus ochoae sp. nov., Paenibacillus whitsoniae sp. nov., Paenibacillus spiritus sp. nov. Isolated from the Mars Exploration Rover during spacecraft assembly.</title>
        <authorList>
            <person name="Seuylemezian A."/>
            <person name="Vaishampayan P."/>
        </authorList>
    </citation>
    <scope>NUCLEOTIDE SEQUENCE [LARGE SCALE GENOMIC DNA]</scope>
    <source>
        <strain evidence="2 3">MER_111</strain>
    </source>
</reference>
<sequence>MPYFRTETAELYYEEIGEGRPIVLLHGFTIDHRLMKGCMEPVFAARPGWKRLYLDLPGMGRTRSYEGITDSDGMLDAVLAAIRQWLPGGEPFCLAGESYGGYLARGIAERSPESVAGLGLICPMILPAHDDRQLPEHRILREDVSLAESAAGPDFDDFRQMAVVANARTWRRYIEDVLPGLRLGDTRFLDGIRERYGFSFPLETAVMDKPGLLVAGRQDVSVGYRDALELLERYPRLTYAVLDTAGHNLQFEQPELFEALVHEWLDRVEREQFGPAAAD</sequence>
<feature type="domain" description="AB hydrolase-1" evidence="1">
    <location>
        <begin position="22"/>
        <end position="259"/>
    </location>
</feature>
<dbReference type="Gene3D" id="3.40.50.1820">
    <property type="entry name" value="alpha/beta hydrolase"/>
    <property type="match status" value="1"/>
</dbReference>
<keyword evidence="3" id="KW-1185">Reference proteome</keyword>